<name>A0AAV1IKU2_9CHLO</name>
<dbReference type="Gene3D" id="3.40.50.720">
    <property type="entry name" value="NAD(P)-binding Rossmann-like Domain"/>
    <property type="match status" value="1"/>
</dbReference>
<dbReference type="SUPFAM" id="SSF55347">
    <property type="entry name" value="Glyceraldehyde-3-phosphate dehydrogenase-like, C-terminal domain"/>
    <property type="match status" value="1"/>
</dbReference>
<accession>A0AAV1IKU2</accession>
<reference evidence="17 18" key="1">
    <citation type="submission" date="2023-10" db="EMBL/GenBank/DDBJ databases">
        <authorList>
            <person name="Maclean D."/>
            <person name="Macfadyen A."/>
        </authorList>
    </citation>
    <scope>NUCLEOTIDE SEQUENCE [LARGE SCALE GENOMIC DNA]</scope>
</reference>
<organism evidence="17 18">
    <name type="scientific">Coccomyxa viridis</name>
    <dbReference type="NCBI Taxonomy" id="1274662"/>
    <lineage>
        <taxon>Eukaryota</taxon>
        <taxon>Viridiplantae</taxon>
        <taxon>Chlorophyta</taxon>
        <taxon>core chlorophytes</taxon>
        <taxon>Trebouxiophyceae</taxon>
        <taxon>Trebouxiophyceae incertae sedis</taxon>
        <taxon>Coccomyxaceae</taxon>
        <taxon>Coccomyxa</taxon>
    </lineage>
</organism>
<comment type="caution">
    <text evidence="17">The sequence shown here is derived from an EMBL/GenBank/DDBJ whole genome shotgun (WGS) entry which is preliminary data.</text>
</comment>
<dbReference type="GO" id="GO:0009086">
    <property type="term" value="P:methionine biosynthetic process"/>
    <property type="evidence" value="ECO:0007669"/>
    <property type="project" value="UniProtKB-KW"/>
</dbReference>
<evidence type="ECO:0000256" key="3">
    <source>
        <dbReference type="ARBA" id="ARBA00010584"/>
    </source>
</evidence>
<dbReference type="NCBIfam" id="TIGR01296">
    <property type="entry name" value="asd_B"/>
    <property type="match status" value="1"/>
</dbReference>
<keyword evidence="11" id="KW-0457">Lysine biosynthesis</keyword>
<evidence type="ECO:0000313" key="18">
    <source>
        <dbReference type="Proteomes" id="UP001314263"/>
    </source>
</evidence>
<keyword evidence="8" id="KW-0521">NADP</keyword>
<dbReference type="GO" id="GO:0046983">
    <property type="term" value="F:protein dimerization activity"/>
    <property type="evidence" value="ECO:0007669"/>
    <property type="project" value="InterPro"/>
</dbReference>
<feature type="domain" description="Semialdehyde dehydrogenase NAD-binding" evidence="16">
    <location>
        <begin position="47"/>
        <end position="162"/>
    </location>
</feature>
<evidence type="ECO:0000256" key="12">
    <source>
        <dbReference type="ARBA" id="ARBA00023167"/>
    </source>
</evidence>
<dbReference type="Pfam" id="PF01118">
    <property type="entry name" value="Semialdhyde_dh"/>
    <property type="match status" value="1"/>
</dbReference>
<keyword evidence="10" id="KW-0560">Oxidoreductase</keyword>
<evidence type="ECO:0000256" key="5">
    <source>
        <dbReference type="ARBA" id="ARBA00013120"/>
    </source>
</evidence>
<comment type="pathway">
    <text evidence="1">Amino-acid biosynthesis; L-methionine biosynthesis via de novo pathway; L-homoserine from L-aspartate: step 2/3.</text>
</comment>
<dbReference type="EC" id="1.2.1.11" evidence="5"/>
<evidence type="ECO:0000256" key="4">
    <source>
        <dbReference type="ARBA" id="ARBA00011738"/>
    </source>
</evidence>
<evidence type="ECO:0000256" key="1">
    <source>
        <dbReference type="ARBA" id="ARBA00005021"/>
    </source>
</evidence>
<dbReference type="AlphaFoldDB" id="A0AAV1IKU2"/>
<keyword evidence="7" id="KW-0791">Threonine biosynthesis</keyword>
<dbReference type="GO" id="GO:0004073">
    <property type="term" value="F:aspartate-semialdehyde dehydrogenase activity"/>
    <property type="evidence" value="ECO:0007669"/>
    <property type="project" value="UniProtKB-EC"/>
</dbReference>
<dbReference type="SUPFAM" id="SSF51735">
    <property type="entry name" value="NAD(P)-binding Rossmann-fold domains"/>
    <property type="match status" value="1"/>
</dbReference>
<dbReference type="PANTHER" id="PTHR46278">
    <property type="entry name" value="DEHYDROGENASE, PUTATIVE-RELATED"/>
    <property type="match status" value="1"/>
</dbReference>
<keyword evidence="12" id="KW-0486">Methionine biosynthesis</keyword>
<protein>
    <recommendedName>
        <fullName evidence="5">aspartate-semialdehyde dehydrogenase</fullName>
        <ecNumber evidence="5">1.2.1.11</ecNumber>
    </recommendedName>
</protein>
<feature type="region of interest" description="Disordered" evidence="15">
    <location>
        <begin position="1"/>
        <end position="27"/>
    </location>
</feature>
<dbReference type="InterPro" id="IPR012280">
    <property type="entry name" value="Semialdhyde_DH_dimer_dom"/>
</dbReference>
<dbReference type="GO" id="GO:0019877">
    <property type="term" value="P:diaminopimelate biosynthetic process"/>
    <property type="evidence" value="ECO:0007669"/>
    <property type="project" value="UniProtKB-KW"/>
</dbReference>
<dbReference type="GO" id="GO:0009088">
    <property type="term" value="P:threonine biosynthetic process"/>
    <property type="evidence" value="ECO:0007669"/>
    <property type="project" value="UniProtKB-KW"/>
</dbReference>
<feature type="active site" description="Proton acceptor" evidence="14">
    <location>
        <position position="288"/>
    </location>
</feature>
<comment type="pathway">
    <text evidence="2">Amino-acid biosynthesis; L-threonine biosynthesis; L-threonine from L-aspartate: step 2/5.</text>
</comment>
<sequence length="380" mass="41297">MRSCGREAGSGAALKSPSYQHGRIGRTPGRRRLAFRVQAAKTDNGPSLAIVGVTGAVGQEFLRVLKERDFPYSNMKFLASARSAGKQMDWDGNHYTIEELTDKSFGGVDIALFSAGGSISKKYAPLASDAGCTVVDNSSAFRMTEGVPLIIPEVNADHLNGHKAGKGGIIANPNCSTIIALMAVTPIHRAAGVRRMVVSTYQAASGAGQAAMDELEQQTREVLEGKPPTQNIFPFQYAFNLFSHNAPMQENGYNEEEMKMVKETHKIWRQPDVAITATCIRVPIMRAHAESINLELENELSEDEAEKILKEAPGVSIINDRAANRFPMPLDASHNDDVYVGRIRQDISRSDKKGLDLFVCGDQIKKGAALNAVQVAELLL</sequence>
<dbReference type="EMBL" id="CAUYUE010000015">
    <property type="protein sequence ID" value="CAK0786559.1"/>
    <property type="molecule type" value="Genomic_DNA"/>
</dbReference>
<keyword evidence="18" id="KW-1185">Reference proteome</keyword>
<evidence type="ECO:0000256" key="6">
    <source>
        <dbReference type="ARBA" id="ARBA00022605"/>
    </source>
</evidence>
<keyword evidence="6" id="KW-0028">Amino-acid biosynthesis</keyword>
<evidence type="ECO:0000259" key="16">
    <source>
        <dbReference type="SMART" id="SM00859"/>
    </source>
</evidence>
<evidence type="ECO:0000256" key="7">
    <source>
        <dbReference type="ARBA" id="ARBA00022697"/>
    </source>
</evidence>
<dbReference type="NCBIfam" id="NF011456">
    <property type="entry name" value="PRK14874.1"/>
    <property type="match status" value="1"/>
</dbReference>
<dbReference type="InterPro" id="IPR005986">
    <property type="entry name" value="Asp_semialdehyde_DH_beta"/>
</dbReference>
<evidence type="ECO:0000256" key="9">
    <source>
        <dbReference type="ARBA" id="ARBA00022915"/>
    </source>
</evidence>
<feature type="active site" description="Acyl-thioester intermediate" evidence="14">
    <location>
        <position position="175"/>
    </location>
</feature>
<evidence type="ECO:0000256" key="8">
    <source>
        <dbReference type="ARBA" id="ARBA00022857"/>
    </source>
</evidence>
<evidence type="ECO:0000256" key="2">
    <source>
        <dbReference type="ARBA" id="ARBA00005097"/>
    </source>
</evidence>
<proteinExistence type="inferred from homology"/>
<comment type="subunit">
    <text evidence="4">Homodimer.</text>
</comment>
<evidence type="ECO:0000256" key="14">
    <source>
        <dbReference type="PIRSR" id="PIRSR000148-1"/>
    </source>
</evidence>
<dbReference type="SMART" id="SM00859">
    <property type="entry name" value="Semialdhyde_dh"/>
    <property type="match status" value="1"/>
</dbReference>
<dbReference type="GO" id="GO:0050661">
    <property type="term" value="F:NADP binding"/>
    <property type="evidence" value="ECO:0007669"/>
    <property type="project" value="InterPro"/>
</dbReference>
<dbReference type="InterPro" id="IPR012080">
    <property type="entry name" value="Asp_semialdehyde_DH"/>
</dbReference>
<dbReference type="Gene3D" id="3.30.360.10">
    <property type="entry name" value="Dihydrodipicolinate Reductase, domain 2"/>
    <property type="match status" value="1"/>
</dbReference>
<comment type="similarity">
    <text evidence="3">Belongs to the aspartate-semialdehyde dehydrogenase family.</text>
</comment>
<dbReference type="GO" id="GO:0009089">
    <property type="term" value="P:lysine biosynthetic process via diaminopimelate"/>
    <property type="evidence" value="ECO:0007669"/>
    <property type="project" value="InterPro"/>
</dbReference>
<gene>
    <name evidence="17" type="ORF">CVIRNUC_009772</name>
</gene>
<comment type="catalytic activity">
    <reaction evidence="13">
        <text>L-aspartate 4-semialdehyde + phosphate + NADP(+) = 4-phospho-L-aspartate + NADPH + H(+)</text>
        <dbReference type="Rhea" id="RHEA:24284"/>
        <dbReference type="ChEBI" id="CHEBI:15378"/>
        <dbReference type="ChEBI" id="CHEBI:43474"/>
        <dbReference type="ChEBI" id="CHEBI:57535"/>
        <dbReference type="ChEBI" id="CHEBI:57783"/>
        <dbReference type="ChEBI" id="CHEBI:58349"/>
        <dbReference type="ChEBI" id="CHEBI:537519"/>
        <dbReference type="EC" id="1.2.1.11"/>
    </reaction>
</comment>
<dbReference type="Pfam" id="PF02774">
    <property type="entry name" value="Semialdhyde_dhC"/>
    <property type="match status" value="1"/>
</dbReference>
<evidence type="ECO:0000256" key="15">
    <source>
        <dbReference type="SAM" id="MobiDB-lite"/>
    </source>
</evidence>
<dbReference type="Proteomes" id="UP001314263">
    <property type="component" value="Unassembled WGS sequence"/>
</dbReference>
<dbReference type="HAMAP" id="MF_02121">
    <property type="entry name" value="ASADH"/>
    <property type="match status" value="1"/>
</dbReference>
<dbReference type="InterPro" id="IPR036291">
    <property type="entry name" value="NAD(P)-bd_dom_sf"/>
</dbReference>
<evidence type="ECO:0000313" key="17">
    <source>
        <dbReference type="EMBL" id="CAK0786559.1"/>
    </source>
</evidence>
<dbReference type="PIRSF" id="PIRSF000148">
    <property type="entry name" value="ASA_dh"/>
    <property type="match status" value="1"/>
</dbReference>
<keyword evidence="9" id="KW-0220">Diaminopimelate biosynthesis</keyword>
<dbReference type="CDD" id="cd02316">
    <property type="entry name" value="VcASADH2_like_N"/>
    <property type="match status" value="1"/>
</dbReference>
<evidence type="ECO:0000256" key="13">
    <source>
        <dbReference type="ARBA" id="ARBA00047891"/>
    </source>
</evidence>
<dbReference type="PANTHER" id="PTHR46278:SF2">
    <property type="entry name" value="ASPARTATE-SEMIALDEHYDE DEHYDROGENASE"/>
    <property type="match status" value="1"/>
</dbReference>
<evidence type="ECO:0000256" key="11">
    <source>
        <dbReference type="ARBA" id="ARBA00023154"/>
    </source>
</evidence>
<evidence type="ECO:0000256" key="10">
    <source>
        <dbReference type="ARBA" id="ARBA00023002"/>
    </source>
</evidence>
<dbReference type="CDD" id="cd18131">
    <property type="entry name" value="ASADH_C_bac_euk_like"/>
    <property type="match status" value="1"/>
</dbReference>
<dbReference type="GO" id="GO:0009097">
    <property type="term" value="P:isoleucine biosynthetic process"/>
    <property type="evidence" value="ECO:0007669"/>
    <property type="project" value="InterPro"/>
</dbReference>
<dbReference type="InterPro" id="IPR000534">
    <property type="entry name" value="Semialdehyde_DH_NAD-bd"/>
</dbReference>
<dbReference type="GO" id="GO:0051287">
    <property type="term" value="F:NAD binding"/>
    <property type="evidence" value="ECO:0007669"/>
    <property type="project" value="InterPro"/>
</dbReference>